<dbReference type="Proteomes" id="UP000285112">
    <property type="component" value="Unassembled WGS sequence"/>
</dbReference>
<evidence type="ECO:0000256" key="2">
    <source>
        <dbReference type="ARBA" id="ARBA00023002"/>
    </source>
</evidence>
<dbReference type="InterPro" id="IPR016163">
    <property type="entry name" value="Ald_DH_C"/>
</dbReference>
<name>A0A419I7K4_9PSEU</name>
<evidence type="ECO:0000256" key="4">
    <source>
        <dbReference type="RuleBase" id="RU003345"/>
    </source>
</evidence>
<comment type="caution">
    <text evidence="6">The sequence shown here is derived from an EMBL/GenBank/DDBJ whole genome shotgun (WGS) entry which is preliminary data.</text>
</comment>
<dbReference type="EMBL" id="QZFV01000066">
    <property type="protein sequence ID" value="RJQ87862.1"/>
    <property type="molecule type" value="Genomic_DNA"/>
</dbReference>
<dbReference type="GO" id="GO:0016620">
    <property type="term" value="F:oxidoreductase activity, acting on the aldehyde or oxo group of donors, NAD or NADP as acceptor"/>
    <property type="evidence" value="ECO:0007669"/>
    <property type="project" value="InterPro"/>
</dbReference>
<comment type="similarity">
    <text evidence="1 4">Belongs to the aldehyde dehydrogenase family.</text>
</comment>
<dbReference type="Gene3D" id="3.40.309.10">
    <property type="entry name" value="Aldehyde Dehydrogenase, Chain A, domain 2"/>
    <property type="match status" value="1"/>
</dbReference>
<dbReference type="SUPFAM" id="SSF53720">
    <property type="entry name" value="ALDH-like"/>
    <property type="match status" value="1"/>
</dbReference>
<keyword evidence="7" id="KW-1185">Reference proteome</keyword>
<feature type="active site" evidence="3">
    <location>
        <position position="231"/>
    </location>
</feature>
<proteinExistence type="inferred from homology"/>
<accession>A0A419I7K4</accession>
<dbReference type="PROSITE" id="PS00070">
    <property type="entry name" value="ALDEHYDE_DEHYDR_CYS"/>
    <property type="match status" value="1"/>
</dbReference>
<dbReference type="AlphaFoldDB" id="A0A419I7K4"/>
<evidence type="ECO:0000256" key="1">
    <source>
        <dbReference type="ARBA" id="ARBA00009986"/>
    </source>
</evidence>
<evidence type="ECO:0000256" key="3">
    <source>
        <dbReference type="PROSITE-ProRule" id="PRU10007"/>
    </source>
</evidence>
<dbReference type="InterPro" id="IPR016161">
    <property type="entry name" value="Ald_DH/histidinol_DH"/>
</dbReference>
<keyword evidence="2 4" id="KW-0560">Oxidoreductase</keyword>
<dbReference type="InterPro" id="IPR015590">
    <property type="entry name" value="Aldehyde_DH_dom"/>
</dbReference>
<dbReference type="Gene3D" id="3.40.605.10">
    <property type="entry name" value="Aldehyde Dehydrogenase, Chain A, domain 1"/>
    <property type="match status" value="1"/>
</dbReference>
<organism evidence="6 7">
    <name type="scientific">Amycolatopsis panacis</name>
    <dbReference type="NCBI Taxonomy" id="2340917"/>
    <lineage>
        <taxon>Bacteria</taxon>
        <taxon>Bacillati</taxon>
        <taxon>Actinomycetota</taxon>
        <taxon>Actinomycetes</taxon>
        <taxon>Pseudonocardiales</taxon>
        <taxon>Pseudonocardiaceae</taxon>
        <taxon>Amycolatopsis</taxon>
    </lineage>
</organism>
<protein>
    <submittedName>
        <fullName evidence="6">Aldehyde dehydrogenase</fullName>
    </submittedName>
</protein>
<dbReference type="PROSITE" id="PS00687">
    <property type="entry name" value="ALDEHYDE_DEHYDR_GLU"/>
    <property type="match status" value="1"/>
</dbReference>
<reference evidence="6 7" key="1">
    <citation type="submission" date="2018-09" db="EMBL/GenBank/DDBJ databases">
        <title>YIM PH 21725 draft genome.</title>
        <authorList>
            <person name="Miao C."/>
        </authorList>
    </citation>
    <scope>NUCLEOTIDE SEQUENCE [LARGE SCALE GENOMIC DNA]</scope>
    <source>
        <strain evidence="7">YIM PH21725</strain>
    </source>
</reference>
<gene>
    <name evidence="6" type="ORF">D5S19_08660</name>
</gene>
<evidence type="ECO:0000313" key="6">
    <source>
        <dbReference type="EMBL" id="RJQ87862.1"/>
    </source>
</evidence>
<dbReference type="InterPro" id="IPR016160">
    <property type="entry name" value="Ald_DH_CS_CYS"/>
</dbReference>
<dbReference type="InterPro" id="IPR029510">
    <property type="entry name" value="Ald_DH_CS_GLU"/>
</dbReference>
<dbReference type="PANTHER" id="PTHR11699">
    <property type="entry name" value="ALDEHYDE DEHYDROGENASE-RELATED"/>
    <property type="match status" value="1"/>
</dbReference>
<feature type="domain" description="Aldehyde dehydrogenase" evidence="5">
    <location>
        <begin position="6"/>
        <end position="450"/>
    </location>
</feature>
<sequence length="456" mass="48049">MSAVNTVINPATEEVLAEFPMAGVADAERAVERASAAQREWMCLSLSARRDALRAIAGVVEAHAGELAELESKDVGKPISDARGEMIGGVAECFHYYAGVVDKILGETIPVDGGVDLTFREPIGVVAVIAPWNFPLPIASWNIAPALAAGNSVVVKPADQTPLSTRRFGELVAGLGLPENLIQVVCGPGRTVGKVLTSHPLVGKVSFTGSTATGQDVLRSAAETMKRFTLELGGKSANVIFADADLPRAIAEAPGAVFGNTGQDCCARSRILVERRVFDDFVAGFVAASRALTIGDPLDEKTRLGPLVSAAHRDHVASFLTGDLDTTVAGETPGGPGYWMAPRVVVRPDPDSRILRDEIFGPVAAIVPFDTEEEAVRLANDTIYGLSGSVWTADIGRALRVARGIQSGTLSVNSNSSVRIQAPFGGFKQSGHGRELGLTAIEGYTELKNVFIRTEP</sequence>
<dbReference type="OrthoDB" id="6882680at2"/>
<dbReference type="FunFam" id="3.40.605.10:FF:000007">
    <property type="entry name" value="NAD/NADP-dependent betaine aldehyde dehydrogenase"/>
    <property type="match status" value="1"/>
</dbReference>
<dbReference type="InterPro" id="IPR016162">
    <property type="entry name" value="Ald_DH_N"/>
</dbReference>
<dbReference type="RefSeq" id="WP_120022796.1">
    <property type="nucleotide sequence ID" value="NZ_QZFV01000066.1"/>
</dbReference>
<evidence type="ECO:0000313" key="7">
    <source>
        <dbReference type="Proteomes" id="UP000285112"/>
    </source>
</evidence>
<evidence type="ECO:0000259" key="5">
    <source>
        <dbReference type="Pfam" id="PF00171"/>
    </source>
</evidence>
<dbReference type="Pfam" id="PF00171">
    <property type="entry name" value="Aldedh"/>
    <property type="match status" value="1"/>
</dbReference>